<comment type="caution">
    <text evidence="1">The sequence shown here is derived from an EMBL/GenBank/DDBJ whole genome shotgun (WGS) entry which is preliminary data.</text>
</comment>
<name>A0ABW9N775_9BACT</name>
<dbReference type="EMBL" id="AACKMW020000071">
    <property type="protein sequence ID" value="MPB99993.1"/>
    <property type="molecule type" value="Genomic_DNA"/>
</dbReference>
<organism evidence="1 2">
    <name type="scientific">Campylobacter subantarcticus</name>
    <dbReference type="NCBI Taxonomy" id="497724"/>
    <lineage>
        <taxon>Bacteria</taxon>
        <taxon>Pseudomonadati</taxon>
        <taxon>Campylobacterota</taxon>
        <taxon>Epsilonproteobacteria</taxon>
        <taxon>Campylobacterales</taxon>
        <taxon>Campylobacteraceae</taxon>
        <taxon>Campylobacter</taxon>
    </lineage>
</organism>
<proteinExistence type="predicted"/>
<protein>
    <submittedName>
        <fullName evidence="1">Uncharacterized protein</fullName>
    </submittedName>
</protein>
<gene>
    <name evidence="1" type="ORF">A0Z09_008145</name>
</gene>
<sequence>MKKLSLVAFGLLNSVFKAKTAHFNGFLAINSKNKPKLKKQRFKRKKENECKAKKLDLKKEKFNKVH</sequence>
<accession>A0ABW9N775</accession>
<evidence type="ECO:0000313" key="2">
    <source>
        <dbReference type="Proteomes" id="UP000364097"/>
    </source>
</evidence>
<evidence type="ECO:0000313" key="1">
    <source>
        <dbReference type="EMBL" id="MPB99993.1"/>
    </source>
</evidence>
<dbReference type="Proteomes" id="UP000364097">
    <property type="component" value="Unassembled WGS sequence"/>
</dbReference>
<keyword evidence="2" id="KW-1185">Reference proteome</keyword>
<dbReference type="RefSeq" id="WP_043019830.1">
    <property type="nucleotide sequence ID" value="NZ_AACKMW020000071.1"/>
</dbReference>
<reference evidence="1" key="1">
    <citation type="submission" date="2019-08" db="EMBL/GenBank/DDBJ databases">
        <title>Rapid identification of Enteric Bacteria from Whole Genome Sequences (WGS) using Average Nucleotide Identity (ANI).</title>
        <authorList>
            <person name="Lane C."/>
        </authorList>
    </citation>
    <scope>NUCLEOTIDE SEQUENCE [LARGE SCALE GENOMIC DNA]</scope>
    <source>
        <strain evidence="1">2010D-8461</strain>
    </source>
</reference>